<dbReference type="EMBL" id="BPLR01001637">
    <property type="protein sequence ID" value="GIZ03690.1"/>
    <property type="molecule type" value="Genomic_DNA"/>
</dbReference>
<accession>A0AAV4Y9K4</accession>
<dbReference type="Pfam" id="PF07841">
    <property type="entry name" value="DM4_12"/>
    <property type="match status" value="1"/>
</dbReference>
<dbReference type="Proteomes" id="UP001054945">
    <property type="component" value="Unassembled WGS sequence"/>
</dbReference>
<proteinExistence type="predicted"/>
<dbReference type="InterPro" id="IPR006631">
    <property type="entry name" value="DM4_12"/>
</dbReference>
<protein>
    <submittedName>
        <fullName evidence="1">Uncharacterized protein</fullName>
    </submittedName>
</protein>
<name>A0AAV4Y9K4_CAEEX</name>
<comment type="caution">
    <text evidence="1">The sequence shown here is derived from an EMBL/GenBank/DDBJ whole genome shotgun (WGS) entry which is preliminary data.</text>
</comment>
<gene>
    <name evidence="1" type="primary">AVEN_194610_1</name>
    <name evidence="1" type="ORF">CEXT_338051</name>
</gene>
<sequence>MGALAKLEKVVDKYDLSVPDCQRRLICEVHKSSINPSFGSFTEKLIQAFGVEARLEKSRFTSNTKSRIERFSESSSKWFAA</sequence>
<reference evidence="1 2" key="1">
    <citation type="submission" date="2021-06" db="EMBL/GenBank/DDBJ databases">
        <title>Caerostris extrusa draft genome.</title>
        <authorList>
            <person name="Kono N."/>
            <person name="Arakawa K."/>
        </authorList>
    </citation>
    <scope>NUCLEOTIDE SEQUENCE [LARGE SCALE GENOMIC DNA]</scope>
</reference>
<evidence type="ECO:0000313" key="2">
    <source>
        <dbReference type="Proteomes" id="UP001054945"/>
    </source>
</evidence>
<evidence type="ECO:0000313" key="1">
    <source>
        <dbReference type="EMBL" id="GIZ03690.1"/>
    </source>
</evidence>
<keyword evidence="2" id="KW-1185">Reference proteome</keyword>
<organism evidence="1 2">
    <name type="scientific">Caerostris extrusa</name>
    <name type="common">Bark spider</name>
    <name type="synonym">Caerostris bankana</name>
    <dbReference type="NCBI Taxonomy" id="172846"/>
    <lineage>
        <taxon>Eukaryota</taxon>
        <taxon>Metazoa</taxon>
        <taxon>Ecdysozoa</taxon>
        <taxon>Arthropoda</taxon>
        <taxon>Chelicerata</taxon>
        <taxon>Arachnida</taxon>
        <taxon>Araneae</taxon>
        <taxon>Araneomorphae</taxon>
        <taxon>Entelegynae</taxon>
        <taxon>Araneoidea</taxon>
        <taxon>Araneidae</taxon>
        <taxon>Caerostris</taxon>
    </lineage>
</organism>
<dbReference type="AlphaFoldDB" id="A0AAV4Y9K4"/>